<dbReference type="KEGG" id="mabb:MASS_2p0032"/>
<name>A0AB33AJ96_9MYCO</name>
<dbReference type="AlphaFoldDB" id="A0AB33AJ96"/>
<organism evidence="1 2">
    <name type="scientific">Mycobacteroides abscessus subsp. bolletii 50594</name>
    <dbReference type="NCBI Taxonomy" id="1303024"/>
    <lineage>
        <taxon>Bacteria</taxon>
        <taxon>Bacillati</taxon>
        <taxon>Actinomycetota</taxon>
        <taxon>Actinomycetes</taxon>
        <taxon>Mycobacteriales</taxon>
        <taxon>Mycobacteriaceae</taxon>
        <taxon>Mycobacteroides</taxon>
        <taxon>Mycobacteroides abscessus</taxon>
    </lineage>
</organism>
<keyword evidence="1" id="KW-0614">Plasmid</keyword>
<evidence type="ECO:0000313" key="1">
    <source>
        <dbReference type="EMBL" id="AGM31743.1"/>
    </source>
</evidence>
<gene>
    <name evidence="1" type="ORF">MASS_2p0032</name>
</gene>
<evidence type="ECO:0000313" key="2">
    <source>
        <dbReference type="Proteomes" id="UP000013961"/>
    </source>
</evidence>
<geneLocation type="plasmid" evidence="1 2">
    <name>2</name>
</geneLocation>
<reference evidence="1 2" key="1">
    <citation type="journal article" date="2013" name="Genome Announc.">
        <title>Complete Genome Sequence of Mycobacterium massiliense Clinical Strain Asan 50594, Belonging to the Type II Genotype.</title>
        <authorList>
            <person name="Kim B.J."/>
            <person name="Kim B.R."/>
            <person name="Hong S.H."/>
            <person name="Seok S.H."/>
            <person name="Kook Y.H."/>
            <person name="Kim B.J."/>
        </authorList>
    </citation>
    <scope>NUCLEOTIDE SEQUENCE [LARGE SCALE GENOMIC DNA]</scope>
    <source>
        <strain evidence="1 2">50594</strain>
    </source>
</reference>
<proteinExistence type="predicted"/>
<sequence>METVALEWNQESTHRRIVRIPKGYKPVDDPAIYDELANLDDPGVVKFERYGITCAPAENDPAAEDFIPVAAQNSDDESDPQS</sequence>
<dbReference type="EMBL" id="CP004376">
    <property type="protein sequence ID" value="AGM31743.1"/>
    <property type="molecule type" value="Genomic_DNA"/>
</dbReference>
<dbReference type="Proteomes" id="UP000013961">
    <property type="component" value="Plasmid 2"/>
</dbReference>
<protein>
    <submittedName>
        <fullName evidence="1">Uncharacterized protein</fullName>
    </submittedName>
</protein>
<accession>A0AB33AJ96</accession>